<dbReference type="Pfam" id="PF03364">
    <property type="entry name" value="Polyketide_cyc"/>
    <property type="match status" value="1"/>
</dbReference>
<dbReference type="Gene3D" id="3.30.530.20">
    <property type="match status" value="1"/>
</dbReference>
<dbReference type="RefSeq" id="WP_119376662.1">
    <property type="nucleotide sequence ID" value="NZ_QWFX01000013.1"/>
</dbReference>
<dbReference type="PANTHER" id="PTHR12901:SF10">
    <property type="entry name" value="COENZYME Q-BINDING PROTEIN COQ10, MITOCHONDRIAL"/>
    <property type="match status" value="1"/>
</dbReference>
<organism evidence="3 4">
    <name type="scientific">Henriciella mobilis</name>
    <dbReference type="NCBI Taxonomy" id="2305467"/>
    <lineage>
        <taxon>Bacteria</taxon>
        <taxon>Pseudomonadati</taxon>
        <taxon>Pseudomonadota</taxon>
        <taxon>Alphaproteobacteria</taxon>
        <taxon>Hyphomonadales</taxon>
        <taxon>Hyphomonadaceae</taxon>
        <taxon>Henriciella</taxon>
    </lineage>
</organism>
<reference evidence="3 4" key="1">
    <citation type="submission" date="2018-08" db="EMBL/GenBank/DDBJ databases">
        <title>Henriciella mobilis sp. nov., isolated from seawater.</title>
        <authorList>
            <person name="Cheng H."/>
            <person name="Wu Y.-H."/>
            <person name="Xu X.-W."/>
            <person name="Guo L.-L."/>
        </authorList>
    </citation>
    <scope>NUCLEOTIDE SEQUENCE [LARGE SCALE GENOMIC DNA]</scope>
    <source>
        <strain evidence="3 4">JN25</strain>
    </source>
</reference>
<feature type="domain" description="Coenzyme Q-binding protein COQ10 START" evidence="2">
    <location>
        <begin position="30"/>
        <end position="159"/>
    </location>
</feature>
<proteinExistence type="inferred from homology"/>
<dbReference type="CDD" id="cd07813">
    <property type="entry name" value="COQ10p_like"/>
    <property type="match status" value="1"/>
</dbReference>
<gene>
    <name evidence="3" type="ORF">D1223_11985</name>
</gene>
<evidence type="ECO:0000256" key="1">
    <source>
        <dbReference type="ARBA" id="ARBA00008918"/>
    </source>
</evidence>
<dbReference type="InterPro" id="IPR023393">
    <property type="entry name" value="START-like_dom_sf"/>
</dbReference>
<comment type="caution">
    <text evidence="3">The sequence shown here is derived from an EMBL/GenBank/DDBJ whole genome shotgun (WGS) entry which is preliminary data.</text>
</comment>
<protein>
    <submittedName>
        <fullName evidence="3">Type II toxin-antitoxin system RatA family toxin</fullName>
    </submittedName>
</protein>
<dbReference type="AlphaFoldDB" id="A0A399RDL6"/>
<evidence type="ECO:0000313" key="4">
    <source>
        <dbReference type="Proteomes" id="UP000266385"/>
    </source>
</evidence>
<comment type="similarity">
    <text evidence="1">Belongs to the ribosome association toxin RatA family.</text>
</comment>
<dbReference type="EMBL" id="QWFX01000013">
    <property type="protein sequence ID" value="RIJ28127.1"/>
    <property type="molecule type" value="Genomic_DNA"/>
</dbReference>
<dbReference type="GO" id="GO:0048039">
    <property type="term" value="F:ubiquinone binding"/>
    <property type="evidence" value="ECO:0007669"/>
    <property type="project" value="InterPro"/>
</dbReference>
<accession>A0A399RDL6</accession>
<name>A0A399RDL6_9PROT</name>
<dbReference type="PANTHER" id="PTHR12901">
    <property type="entry name" value="SPERM PROTEIN HOMOLOG"/>
    <property type="match status" value="1"/>
</dbReference>
<evidence type="ECO:0000259" key="2">
    <source>
        <dbReference type="Pfam" id="PF03364"/>
    </source>
</evidence>
<dbReference type="Proteomes" id="UP000266385">
    <property type="component" value="Unassembled WGS sequence"/>
</dbReference>
<sequence>MLARTSRNCEPHDWRPTARDLPKLSKQVRIPHRVDDVFELVSDISRYPEFIKWIRSMKVTEKPAVGVIRRFRGEADVGFKGFSEVFSTDVEANPDTRTINVELVHGPFRRLKNRWKLEEVSGAGTRIEFFIDYEFRNPVLALLARANTDLAVNRIMKAFQDEADRRYGTSLD</sequence>
<dbReference type="InterPro" id="IPR044996">
    <property type="entry name" value="COQ10-like"/>
</dbReference>
<dbReference type="InterPro" id="IPR005031">
    <property type="entry name" value="COQ10_START"/>
</dbReference>
<keyword evidence="4" id="KW-1185">Reference proteome</keyword>
<dbReference type="GO" id="GO:0045333">
    <property type="term" value="P:cellular respiration"/>
    <property type="evidence" value="ECO:0007669"/>
    <property type="project" value="InterPro"/>
</dbReference>
<dbReference type="SUPFAM" id="SSF55961">
    <property type="entry name" value="Bet v1-like"/>
    <property type="match status" value="1"/>
</dbReference>
<evidence type="ECO:0000313" key="3">
    <source>
        <dbReference type="EMBL" id="RIJ28127.1"/>
    </source>
</evidence>